<feature type="DNA-binding region" description="H-T-H motif" evidence="2">
    <location>
        <begin position="32"/>
        <end position="51"/>
    </location>
</feature>
<proteinExistence type="predicted"/>
<dbReference type="HOGENOM" id="CLU_069356_29_3_9"/>
<dbReference type="SUPFAM" id="SSF46689">
    <property type="entry name" value="Homeodomain-like"/>
    <property type="match status" value="1"/>
</dbReference>
<dbReference type="InterPro" id="IPR050624">
    <property type="entry name" value="HTH-type_Tx_Regulator"/>
</dbReference>
<dbReference type="eggNOG" id="COG1309">
    <property type="taxonomic scope" value="Bacteria"/>
</dbReference>
<evidence type="ECO:0000256" key="1">
    <source>
        <dbReference type="ARBA" id="ARBA00023125"/>
    </source>
</evidence>
<organism evidence="4 5">
    <name type="scientific">Blautia hydrogenotrophica (strain DSM 10507 / JCM 14656 / S5a33)</name>
    <name type="common">Ruminococcus hydrogenotrophicus</name>
    <dbReference type="NCBI Taxonomy" id="476272"/>
    <lineage>
        <taxon>Bacteria</taxon>
        <taxon>Bacillati</taxon>
        <taxon>Bacillota</taxon>
        <taxon>Clostridia</taxon>
        <taxon>Lachnospirales</taxon>
        <taxon>Lachnospiraceae</taxon>
        <taxon>Blautia</taxon>
    </lineage>
</organism>
<evidence type="ECO:0000313" key="4">
    <source>
        <dbReference type="EMBL" id="EEG47217.1"/>
    </source>
</evidence>
<keyword evidence="1 2" id="KW-0238">DNA-binding</keyword>
<dbReference type="PANTHER" id="PTHR43479:SF11">
    <property type="entry name" value="ACREF_ENVCD OPERON REPRESSOR-RELATED"/>
    <property type="match status" value="1"/>
</dbReference>
<evidence type="ECO:0000259" key="3">
    <source>
        <dbReference type="PROSITE" id="PS50977"/>
    </source>
</evidence>
<dbReference type="Gene3D" id="1.10.357.10">
    <property type="entry name" value="Tetracycline Repressor, domain 2"/>
    <property type="match status" value="1"/>
</dbReference>
<sequence>MSRITKEPEVRRQEILDTAMKLFYEKGYEKTSITDIAREMGVAQGLCYRYFSSKEMIFDSALDQYAKMQAAQLTRGMLESEYSLKQMICEMPTFLDVEKDDNFYYKVCHGEEGAKTHQQLSMKICEKMLPVIEQLLDRAVEKKEIEPMDTHVAASFCVYGQLGILLDQSISGGERVIKIKEFLLRMLNLA</sequence>
<reference evidence="4 5" key="2">
    <citation type="submission" date="2009-02" db="EMBL/GenBank/DDBJ databases">
        <title>Draft genome sequence of Blautia hydrogenotrophica DSM 10507 (Ruminococcus hydrogenotrophicus DSM 10507).</title>
        <authorList>
            <person name="Sudarsanam P."/>
            <person name="Ley R."/>
            <person name="Guruge J."/>
            <person name="Turnbaugh P.J."/>
            <person name="Mahowald M."/>
            <person name="Liep D."/>
            <person name="Gordon J."/>
        </authorList>
    </citation>
    <scope>NUCLEOTIDE SEQUENCE [LARGE SCALE GENOMIC DNA]</scope>
    <source>
        <strain evidence="5">DSM 10507 / JCM 14656 / S5a33</strain>
    </source>
</reference>
<evidence type="ECO:0000313" key="5">
    <source>
        <dbReference type="Proteomes" id="UP000003100"/>
    </source>
</evidence>
<accession>C0CSN8</accession>
<dbReference type="PROSITE" id="PS50977">
    <property type="entry name" value="HTH_TETR_2"/>
    <property type="match status" value="1"/>
</dbReference>
<evidence type="ECO:0000256" key="2">
    <source>
        <dbReference type="PROSITE-ProRule" id="PRU00335"/>
    </source>
</evidence>
<dbReference type="AlphaFoldDB" id="C0CSN8"/>
<dbReference type="Pfam" id="PF00440">
    <property type="entry name" value="TetR_N"/>
    <property type="match status" value="1"/>
</dbReference>
<dbReference type="InterPro" id="IPR009057">
    <property type="entry name" value="Homeodomain-like_sf"/>
</dbReference>
<dbReference type="PRINTS" id="PR00455">
    <property type="entry name" value="HTHTETR"/>
</dbReference>
<dbReference type="RefSeq" id="WP_005953607.1">
    <property type="nucleotide sequence ID" value="NZ_CP136423.1"/>
</dbReference>
<gene>
    <name evidence="4" type="ORF">RUMHYD_03907</name>
</gene>
<name>C0CSN8_BLAHS</name>
<reference evidence="4 5" key="1">
    <citation type="submission" date="2009-01" db="EMBL/GenBank/DDBJ databases">
        <authorList>
            <person name="Fulton L."/>
            <person name="Clifton S."/>
            <person name="Fulton B."/>
            <person name="Xu J."/>
            <person name="Minx P."/>
            <person name="Pepin K.H."/>
            <person name="Johnson M."/>
            <person name="Bhonagiri V."/>
            <person name="Nash W.E."/>
            <person name="Mardis E.R."/>
            <person name="Wilson R.K."/>
        </authorList>
    </citation>
    <scope>NUCLEOTIDE SEQUENCE [LARGE SCALE GENOMIC DNA]</scope>
    <source>
        <strain evidence="5">DSM 10507 / JCM 14656 / S5a33</strain>
    </source>
</reference>
<dbReference type="Proteomes" id="UP000003100">
    <property type="component" value="Unassembled WGS sequence"/>
</dbReference>
<dbReference type="PANTHER" id="PTHR43479">
    <property type="entry name" value="ACREF/ENVCD OPERON REPRESSOR-RELATED"/>
    <property type="match status" value="1"/>
</dbReference>
<dbReference type="PATRIC" id="fig|476272.21.peg.21"/>
<keyword evidence="5" id="KW-1185">Reference proteome</keyword>
<dbReference type="GeneID" id="86823344"/>
<dbReference type="GO" id="GO:0003677">
    <property type="term" value="F:DNA binding"/>
    <property type="evidence" value="ECO:0007669"/>
    <property type="project" value="UniProtKB-UniRule"/>
</dbReference>
<protein>
    <recommendedName>
        <fullName evidence="3">HTH tetR-type domain-containing protein</fullName>
    </recommendedName>
</protein>
<feature type="domain" description="HTH tetR-type" evidence="3">
    <location>
        <begin position="9"/>
        <end position="69"/>
    </location>
</feature>
<dbReference type="EMBL" id="ACBZ01000220">
    <property type="protein sequence ID" value="EEG47217.1"/>
    <property type="molecule type" value="Genomic_DNA"/>
</dbReference>
<dbReference type="InterPro" id="IPR001647">
    <property type="entry name" value="HTH_TetR"/>
</dbReference>